<evidence type="ECO:0000313" key="5">
    <source>
        <dbReference type="Proteomes" id="UP000027586"/>
    </source>
</evidence>
<feature type="compositionally biased region" description="Low complexity" evidence="3">
    <location>
        <begin position="680"/>
        <end position="691"/>
    </location>
</feature>
<dbReference type="CDD" id="cd21044">
    <property type="entry name" value="Rab11BD_RAB3IP_like"/>
    <property type="match status" value="1"/>
</dbReference>
<feature type="coiled-coil region" evidence="2">
    <location>
        <begin position="43"/>
        <end position="70"/>
    </location>
</feature>
<keyword evidence="1 2" id="KW-0175">Coiled coil</keyword>
<evidence type="ECO:0000256" key="2">
    <source>
        <dbReference type="SAM" id="Coils"/>
    </source>
</evidence>
<sequence length="711" mass="79787">MIASQPPDPSQDIASHIDRKDDPIDDLQFEPDEFSEEDVLPFLLQAQDIIAKLESRVVDLETDLSTIHRKYEHDRHDWLVGLSQKDQYIHHLSNKLQRLEFNGKEAILLLTDTLNDAQLDESAQSNLTLALNYLRQAHLTSTPPADPPVDFPDIAGDDLEEGELERRAAAANEWRKQEDPAGSLRVSQWAQQQLLVGLESSTQDGSQIDAEQFSTTTSLSSMTRMPSNEGHPPVNNNNNNNTVTTRGAGSSGTGSGVPLPSSENTFCGNCRQLLAQLDQQIEQKAYMKRDLNNLASALSDEEQLRFSVEEVKESLEEDIQDVTTSLFKLLNCILMDEVMDREGLVQLDRETNGKLTDVLRAWDVREERLREIKEQLVELDAAVHQSSNASDRLNHYARDETTTTAMPRLSMIRHNPRFSSPGSPLVPLSEDESTHGILGSSTTNRPVRIDGLVFDEFQEHVKTLSASSSHLASMSTRFMKRVLAEDVDPCLFQNTTSLWWKSPWFKRKLTDAIAHNRCEIQYWNSHNTSSSALSSSSSSCSPATSHISTSSANGAAHHHPSAPRTKCTCCGHLRICEFRMRLHGQPSQKPAPWLPLDRFCRDRIVAVCDFYSFISYLRQGHMQKSPVLHMFKHCMHYRRRMSIARVGCLELFDDDTSSPSRLTSQYQSKRRSRKRESLVLDHSGSGSDSGSVVSITDIQGLGGTSQIVIVH</sequence>
<feature type="region of interest" description="Disordered" evidence="3">
    <location>
        <begin position="419"/>
        <end position="441"/>
    </location>
</feature>
<evidence type="ECO:0000256" key="3">
    <source>
        <dbReference type="SAM" id="MobiDB-lite"/>
    </source>
</evidence>
<dbReference type="EMBL" id="CBTN010000002">
    <property type="protein sequence ID" value="CDH48759.1"/>
    <property type="molecule type" value="Genomic_DNA"/>
</dbReference>
<feature type="region of interest" description="Disordered" evidence="3">
    <location>
        <begin position="1"/>
        <end position="25"/>
    </location>
</feature>
<dbReference type="SUPFAM" id="SSF144284">
    <property type="entry name" value="Sec2 N-terminal region"/>
    <property type="match status" value="1"/>
</dbReference>
<name>A0A068RFK7_9FUNG</name>
<feature type="region of interest" description="Disordered" evidence="3">
    <location>
        <begin position="656"/>
        <end position="691"/>
    </location>
</feature>
<dbReference type="GO" id="GO:0070319">
    <property type="term" value="C:Golgi to plasma membrane transport vesicle"/>
    <property type="evidence" value="ECO:0007669"/>
    <property type="project" value="TreeGrafter"/>
</dbReference>
<reference evidence="4" key="1">
    <citation type="submission" date="2013-08" db="EMBL/GenBank/DDBJ databases">
        <title>Gene expansion shapes genome architecture in the human pathogen Lichtheimia corymbifera: an evolutionary genomics analysis in the ancient terrestrial Mucorales (Mucoromycotina).</title>
        <authorList>
            <person name="Schwartze V.U."/>
            <person name="Winter S."/>
            <person name="Shelest E."/>
            <person name="Marcet-Houben M."/>
            <person name="Horn F."/>
            <person name="Wehner S."/>
            <person name="Hoffmann K."/>
            <person name="Riege K."/>
            <person name="Sammeth M."/>
            <person name="Nowrousian M."/>
            <person name="Valiante V."/>
            <person name="Linde J."/>
            <person name="Jacobsen I.D."/>
            <person name="Marz M."/>
            <person name="Brakhage A.A."/>
            <person name="Gabaldon T."/>
            <person name="Bocker S."/>
            <person name="Voigt K."/>
        </authorList>
    </citation>
    <scope>NUCLEOTIDE SEQUENCE [LARGE SCALE GENOMIC DNA]</scope>
    <source>
        <strain evidence="4">FSU 9682</strain>
    </source>
</reference>
<dbReference type="Gene3D" id="6.10.140.910">
    <property type="match status" value="1"/>
</dbReference>
<evidence type="ECO:0008006" key="6">
    <source>
        <dbReference type="Google" id="ProtNLM"/>
    </source>
</evidence>
<protein>
    <recommendedName>
        <fullName evidence="6">GDP/GTP exchange factor Sec2 N-terminal domain-containing protein</fullName>
    </recommendedName>
</protein>
<feature type="compositionally biased region" description="Low complexity" evidence="3">
    <location>
        <begin position="234"/>
        <end position="248"/>
    </location>
</feature>
<dbReference type="STRING" id="1263082.A0A068RFK7"/>
<evidence type="ECO:0000256" key="1">
    <source>
        <dbReference type="ARBA" id="ARBA00023054"/>
    </source>
</evidence>
<gene>
    <name evidence="4" type="ORF">LCOR_00530.1</name>
</gene>
<dbReference type="InterPro" id="IPR040351">
    <property type="entry name" value="RAB3IL/RAB3IP/Sec2"/>
</dbReference>
<dbReference type="GO" id="GO:0006887">
    <property type="term" value="P:exocytosis"/>
    <property type="evidence" value="ECO:0007669"/>
    <property type="project" value="TreeGrafter"/>
</dbReference>
<accession>A0A068RFK7</accession>
<dbReference type="GO" id="GO:0005085">
    <property type="term" value="F:guanyl-nucleotide exchange factor activity"/>
    <property type="evidence" value="ECO:0007669"/>
    <property type="project" value="InterPro"/>
</dbReference>
<dbReference type="PANTHER" id="PTHR14430">
    <property type="entry name" value="RABIN3-RELATED"/>
    <property type="match status" value="1"/>
</dbReference>
<dbReference type="Pfam" id="PF25555">
    <property type="entry name" value="RAB3A-like_C"/>
    <property type="match status" value="1"/>
</dbReference>
<keyword evidence="5" id="KW-1185">Reference proteome</keyword>
<comment type="caution">
    <text evidence="4">The sequence shown here is derived from an EMBL/GenBank/DDBJ whole genome shotgun (WGS) entry which is preliminary data.</text>
</comment>
<dbReference type="GO" id="GO:0051286">
    <property type="term" value="C:cell tip"/>
    <property type="evidence" value="ECO:0007669"/>
    <property type="project" value="TreeGrafter"/>
</dbReference>
<feature type="compositionally biased region" description="Basic and acidic residues" evidence="3">
    <location>
        <begin position="166"/>
        <end position="179"/>
    </location>
</feature>
<dbReference type="OrthoDB" id="5560525at2759"/>
<organism evidence="4 5">
    <name type="scientific">Lichtheimia corymbifera JMRC:FSU:9682</name>
    <dbReference type="NCBI Taxonomy" id="1263082"/>
    <lineage>
        <taxon>Eukaryota</taxon>
        <taxon>Fungi</taxon>
        <taxon>Fungi incertae sedis</taxon>
        <taxon>Mucoromycota</taxon>
        <taxon>Mucoromycotina</taxon>
        <taxon>Mucoromycetes</taxon>
        <taxon>Mucorales</taxon>
        <taxon>Lichtheimiaceae</taxon>
        <taxon>Lichtheimia</taxon>
    </lineage>
</organism>
<feature type="region of interest" description="Disordered" evidence="3">
    <location>
        <begin position="214"/>
        <end position="260"/>
    </location>
</feature>
<feature type="compositionally biased region" description="Low complexity" evidence="3">
    <location>
        <begin position="214"/>
        <end position="223"/>
    </location>
</feature>
<dbReference type="Proteomes" id="UP000027586">
    <property type="component" value="Unassembled WGS sequence"/>
</dbReference>
<dbReference type="VEuPathDB" id="FungiDB:LCOR_00530.1"/>
<dbReference type="AlphaFoldDB" id="A0A068RFK7"/>
<evidence type="ECO:0000313" key="4">
    <source>
        <dbReference type="EMBL" id="CDH48759.1"/>
    </source>
</evidence>
<proteinExistence type="predicted"/>
<feature type="compositionally biased region" description="Polar residues" evidence="3">
    <location>
        <begin position="657"/>
        <end position="667"/>
    </location>
</feature>
<feature type="region of interest" description="Disordered" evidence="3">
    <location>
        <begin position="166"/>
        <end position="185"/>
    </location>
</feature>
<dbReference type="PANTHER" id="PTHR14430:SF0">
    <property type="entry name" value="SEC2P DOMAIN-CONTAINING PROTEIN"/>
    <property type="match status" value="1"/>
</dbReference>